<comment type="caution">
    <text evidence="2">The sequence shown here is derived from an EMBL/GenBank/DDBJ whole genome shotgun (WGS) entry which is preliminary data.</text>
</comment>
<evidence type="ECO:0000313" key="2">
    <source>
        <dbReference type="EMBL" id="KAH7302732.1"/>
    </source>
</evidence>
<sequence>MYFACMHALSWHLDLVGGCLSCRKKTYCLSQRKVVMPRVMFFFTMLEDLDNPKSLS</sequence>
<organism evidence="2 3">
    <name type="scientific">Ceratopteris richardii</name>
    <name type="common">Triangle waterfern</name>
    <dbReference type="NCBI Taxonomy" id="49495"/>
    <lineage>
        <taxon>Eukaryota</taxon>
        <taxon>Viridiplantae</taxon>
        <taxon>Streptophyta</taxon>
        <taxon>Embryophyta</taxon>
        <taxon>Tracheophyta</taxon>
        <taxon>Polypodiopsida</taxon>
        <taxon>Polypodiidae</taxon>
        <taxon>Polypodiales</taxon>
        <taxon>Pteridineae</taxon>
        <taxon>Pteridaceae</taxon>
        <taxon>Parkerioideae</taxon>
        <taxon>Ceratopteris</taxon>
    </lineage>
</organism>
<feature type="chain" id="PRO_5035872725" evidence="1">
    <location>
        <begin position="22"/>
        <end position="56"/>
    </location>
</feature>
<accession>A0A8T2S2L8</accession>
<dbReference type="EMBL" id="CM035428">
    <property type="protein sequence ID" value="KAH7302732.1"/>
    <property type="molecule type" value="Genomic_DNA"/>
</dbReference>
<protein>
    <submittedName>
        <fullName evidence="2">Uncharacterized protein</fullName>
    </submittedName>
</protein>
<reference evidence="2 3" key="1">
    <citation type="submission" date="2021-08" db="EMBL/GenBank/DDBJ databases">
        <title>WGS assembly of Ceratopteris richardii.</title>
        <authorList>
            <person name="Marchant D.B."/>
            <person name="Chen G."/>
            <person name="Jenkins J."/>
            <person name="Shu S."/>
            <person name="Leebens-Mack J."/>
            <person name="Grimwood J."/>
            <person name="Schmutz J."/>
            <person name="Soltis P."/>
            <person name="Soltis D."/>
            <person name="Chen Z.-H."/>
        </authorList>
    </citation>
    <scope>NUCLEOTIDE SEQUENCE [LARGE SCALE GENOMIC DNA]</scope>
    <source>
        <strain evidence="2">Whitten #5841</strain>
        <tissue evidence="2">Leaf</tissue>
    </source>
</reference>
<gene>
    <name evidence="2" type="ORF">KP509_23G085000</name>
</gene>
<dbReference type="Proteomes" id="UP000825935">
    <property type="component" value="Chromosome 23"/>
</dbReference>
<keyword evidence="1" id="KW-0732">Signal</keyword>
<feature type="signal peptide" evidence="1">
    <location>
        <begin position="1"/>
        <end position="21"/>
    </location>
</feature>
<dbReference type="AlphaFoldDB" id="A0A8T2S2L8"/>
<name>A0A8T2S2L8_CERRI</name>
<proteinExistence type="predicted"/>
<evidence type="ECO:0000313" key="3">
    <source>
        <dbReference type="Proteomes" id="UP000825935"/>
    </source>
</evidence>
<evidence type="ECO:0000256" key="1">
    <source>
        <dbReference type="SAM" id="SignalP"/>
    </source>
</evidence>
<keyword evidence="3" id="KW-1185">Reference proteome</keyword>